<dbReference type="Proteomes" id="UP001303046">
    <property type="component" value="Unassembled WGS sequence"/>
</dbReference>
<evidence type="ECO:0000256" key="7">
    <source>
        <dbReference type="ARBA" id="ARBA00039966"/>
    </source>
</evidence>
<keyword evidence="6" id="KW-0206">Cytoskeleton</keyword>
<keyword evidence="3" id="KW-0963">Cytoplasm</keyword>
<gene>
    <name evidence="9" type="primary">Necator_chrI.g2388</name>
    <name evidence="9" type="ORF">RB195_006261</name>
</gene>
<evidence type="ECO:0000256" key="3">
    <source>
        <dbReference type="ARBA" id="ARBA00022490"/>
    </source>
</evidence>
<dbReference type="PANTHER" id="PTHR16056:SF16">
    <property type="entry name" value="REGULATOR OF MICROTUBULE DYNAMICS PROTEIN 1"/>
    <property type="match status" value="1"/>
</dbReference>
<evidence type="ECO:0000256" key="4">
    <source>
        <dbReference type="ARBA" id="ARBA00022737"/>
    </source>
</evidence>
<comment type="caution">
    <text evidence="9">The sequence shown here is derived from an EMBL/GenBank/DDBJ whole genome shotgun (WGS) entry which is preliminary data.</text>
</comment>
<name>A0ABR1BTL8_NECAM</name>
<protein>
    <recommendedName>
        <fullName evidence="7">Regulator of microtubule dynamics protein 1</fullName>
    </recommendedName>
    <alternativeName>
        <fullName evidence="8">Protein FAM82B</fullName>
    </alternativeName>
</protein>
<reference evidence="9 10" key="1">
    <citation type="submission" date="2023-08" db="EMBL/GenBank/DDBJ databases">
        <title>A Necator americanus chromosomal reference genome.</title>
        <authorList>
            <person name="Ilik V."/>
            <person name="Petrzelkova K.J."/>
            <person name="Pardy F."/>
            <person name="Fuh T."/>
            <person name="Niatou-Singa F.S."/>
            <person name="Gouil Q."/>
            <person name="Baker L."/>
            <person name="Ritchie M.E."/>
            <person name="Jex A.R."/>
            <person name="Gazzola D."/>
            <person name="Li H."/>
            <person name="Toshio Fujiwara R."/>
            <person name="Zhan B."/>
            <person name="Aroian R.V."/>
            <person name="Pafco B."/>
            <person name="Schwarz E.M."/>
        </authorList>
    </citation>
    <scope>NUCLEOTIDE SEQUENCE [LARGE SCALE GENOMIC DNA]</scope>
    <source>
        <strain evidence="9 10">Aroian</strain>
        <tissue evidence="9">Whole animal</tissue>
    </source>
</reference>
<evidence type="ECO:0000256" key="2">
    <source>
        <dbReference type="ARBA" id="ARBA00011375"/>
    </source>
</evidence>
<dbReference type="PANTHER" id="PTHR16056">
    <property type="entry name" value="REGULATOR OF MICROTUBULE DYNAMICS PROTEIN"/>
    <property type="match status" value="1"/>
</dbReference>
<dbReference type="SUPFAM" id="SSF48452">
    <property type="entry name" value="TPR-like"/>
    <property type="match status" value="1"/>
</dbReference>
<evidence type="ECO:0000256" key="1">
    <source>
        <dbReference type="ARBA" id="ARBA00004245"/>
    </source>
</evidence>
<dbReference type="InterPro" id="IPR049039">
    <property type="entry name" value="RMD1-3_a_helical_rpt"/>
</dbReference>
<dbReference type="EMBL" id="JAVFWL010000001">
    <property type="protein sequence ID" value="KAK6729106.1"/>
    <property type="molecule type" value="Genomic_DNA"/>
</dbReference>
<comment type="subunit">
    <text evidence="2">Interacts with microtubules.</text>
</comment>
<keyword evidence="5" id="KW-0802">TPR repeat</keyword>
<keyword evidence="4" id="KW-0677">Repeat</keyword>
<keyword evidence="10" id="KW-1185">Reference proteome</keyword>
<sequence>MSAIKYHLGDSILQAAFKEIDELFGTDWVGEAYKKLRKRYEEGEKAPELLWRLARATLELADIENDMARKRYLILEATSCAVEAAIYDENNINTLRWAAVATAYNSDYLFEMDKILEFKKTIEFTTKGLRLNQDDYILLFVRGRTIFNLCNLNSIEKRCVKQVFRLNGNEPSPTVGRARWYFLKSYEIEPKYLPNLLYLALTHISQGDKDEASRFLHEAVDRRVEGSNATVQAECAEILRHTMSTSLSDQ</sequence>
<comment type="subcellular location">
    <subcellularLocation>
        <location evidence="1">Cytoplasm</location>
        <location evidence="1">Cytoskeleton</location>
    </subcellularLocation>
</comment>
<evidence type="ECO:0000256" key="6">
    <source>
        <dbReference type="ARBA" id="ARBA00023212"/>
    </source>
</evidence>
<dbReference type="InterPro" id="IPR011990">
    <property type="entry name" value="TPR-like_helical_dom_sf"/>
</dbReference>
<accession>A0ABR1BTL8</accession>
<evidence type="ECO:0000256" key="8">
    <source>
        <dbReference type="ARBA" id="ARBA00041958"/>
    </source>
</evidence>
<proteinExistence type="predicted"/>
<evidence type="ECO:0000313" key="9">
    <source>
        <dbReference type="EMBL" id="KAK6729106.1"/>
    </source>
</evidence>
<evidence type="ECO:0000256" key="5">
    <source>
        <dbReference type="ARBA" id="ARBA00022803"/>
    </source>
</evidence>
<organism evidence="9 10">
    <name type="scientific">Necator americanus</name>
    <name type="common">Human hookworm</name>
    <dbReference type="NCBI Taxonomy" id="51031"/>
    <lineage>
        <taxon>Eukaryota</taxon>
        <taxon>Metazoa</taxon>
        <taxon>Ecdysozoa</taxon>
        <taxon>Nematoda</taxon>
        <taxon>Chromadorea</taxon>
        <taxon>Rhabditida</taxon>
        <taxon>Rhabditina</taxon>
        <taxon>Rhabditomorpha</taxon>
        <taxon>Strongyloidea</taxon>
        <taxon>Ancylostomatidae</taxon>
        <taxon>Bunostominae</taxon>
        <taxon>Necator</taxon>
    </lineage>
</organism>
<dbReference type="Pfam" id="PF21033">
    <property type="entry name" value="RMD1-3"/>
    <property type="match status" value="1"/>
</dbReference>
<dbReference type="Gene3D" id="1.25.40.10">
    <property type="entry name" value="Tetratricopeptide repeat domain"/>
    <property type="match status" value="1"/>
</dbReference>
<evidence type="ECO:0000313" key="10">
    <source>
        <dbReference type="Proteomes" id="UP001303046"/>
    </source>
</evidence>